<dbReference type="Proteomes" id="UP000326924">
    <property type="component" value="Unassembled WGS sequence"/>
</dbReference>
<dbReference type="SUPFAM" id="SSF53474">
    <property type="entry name" value="alpha/beta-Hydrolases"/>
    <property type="match status" value="1"/>
</dbReference>
<dbReference type="Pfam" id="PF13424">
    <property type="entry name" value="TPR_12"/>
    <property type="match status" value="2"/>
</dbReference>
<feature type="signal peptide" evidence="9">
    <location>
        <begin position="1"/>
        <end position="20"/>
    </location>
</feature>
<dbReference type="Pfam" id="PF00931">
    <property type="entry name" value="NB-ARC"/>
    <property type="match status" value="1"/>
</dbReference>
<dbReference type="InterPro" id="IPR002182">
    <property type="entry name" value="NB-ARC"/>
</dbReference>
<organism evidence="11 12">
    <name type="scientific">Sphaerosporella brunnea</name>
    <dbReference type="NCBI Taxonomy" id="1250544"/>
    <lineage>
        <taxon>Eukaryota</taxon>
        <taxon>Fungi</taxon>
        <taxon>Dikarya</taxon>
        <taxon>Ascomycota</taxon>
        <taxon>Pezizomycotina</taxon>
        <taxon>Pezizomycetes</taxon>
        <taxon>Pezizales</taxon>
        <taxon>Pyronemataceae</taxon>
        <taxon>Sphaerosporella</taxon>
    </lineage>
</organism>
<dbReference type="OrthoDB" id="674604at2759"/>
<dbReference type="SUPFAM" id="SSF81901">
    <property type="entry name" value="HCP-like"/>
    <property type="match status" value="1"/>
</dbReference>
<keyword evidence="5" id="KW-0496">Mitochondrion</keyword>
<name>A0A5J5FAI6_9PEZI</name>
<keyword evidence="7" id="KW-0802">TPR repeat</keyword>
<keyword evidence="6" id="KW-0472">Membrane</keyword>
<dbReference type="PANTHER" id="PTHR48182">
    <property type="entry name" value="PROTEIN SERAC1"/>
    <property type="match status" value="1"/>
</dbReference>
<feature type="repeat" description="TPR" evidence="7">
    <location>
        <begin position="953"/>
        <end position="986"/>
    </location>
</feature>
<evidence type="ECO:0000256" key="8">
    <source>
        <dbReference type="SAM" id="Coils"/>
    </source>
</evidence>
<dbReference type="PANTHER" id="PTHR48182:SF2">
    <property type="entry name" value="PROTEIN SERAC1"/>
    <property type="match status" value="1"/>
</dbReference>
<dbReference type="InterPro" id="IPR052374">
    <property type="entry name" value="SERAC1"/>
</dbReference>
<evidence type="ECO:0000256" key="1">
    <source>
        <dbReference type="ARBA" id="ARBA00004173"/>
    </source>
</evidence>
<evidence type="ECO:0000256" key="2">
    <source>
        <dbReference type="ARBA" id="ARBA00004240"/>
    </source>
</evidence>
<dbReference type="Gene3D" id="1.25.40.10">
    <property type="entry name" value="Tetratricopeptide repeat domain"/>
    <property type="match status" value="2"/>
</dbReference>
<gene>
    <name evidence="11" type="ORF">FN846DRAFT_806351</name>
</gene>
<dbReference type="InterPro" id="IPR019734">
    <property type="entry name" value="TPR_rpt"/>
</dbReference>
<feature type="coiled-coil region" evidence="8">
    <location>
        <begin position="288"/>
        <end position="315"/>
    </location>
</feature>
<comment type="caution">
    <text evidence="11">The sequence shown here is derived from an EMBL/GenBank/DDBJ whole genome shotgun (WGS) entry which is preliminary data.</text>
</comment>
<dbReference type="GO" id="GO:0005783">
    <property type="term" value="C:endoplasmic reticulum"/>
    <property type="evidence" value="ECO:0007669"/>
    <property type="project" value="UniProtKB-SubCell"/>
</dbReference>
<evidence type="ECO:0000259" key="10">
    <source>
        <dbReference type="Pfam" id="PF00931"/>
    </source>
</evidence>
<feature type="chain" id="PRO_5023929425" description="NB-ARC domain-containing protein" evidence="9">
    <location>
        <begin position="21"/>
        <end position="1114"/>
    </location>
</feature>
<proteinExistence type="predicted"/>
<keyword evidence="9" id="KW-0732">Signal</keyword>
<protein>
    <recommendedName>
        <fullName evidence="10">NB-ARC domain-containing protein</fullName>
    </recommendedName>
</protein>
<dbReference type="AlphaFoldDB" id="A0A5J5FAI6"/>
<dbReference type="EMBL" id="VXIS01000011">
    <property type="protein sequence ID" value="KAA8913861.1"/>
    <property type="molecule type" value="Genomic_DNA"/>
</dbReference>
<dbReference type="GO" id="GO:0016020">
    <property type="term" value="C:membrane"/>
    <property type="evidence" value="ECO:0007669"/>
    <property type="project" value="UniProtKB-SubCell"/>
</dbReference>
<dbReference type="PROSITE" id="PS50005">
    <property type="entry name" value="TPR"/>
    <property type="match status" value="1"/>
</dbReference>
<dbReference type="Gene3D" id="3.40.50.300">
    <property type="entry name" value="P-loop containing nucleotide triphosphate hydrolases"/>
    <property type="match status" value="1"/>
</dbReference>
<dbReference type="InterPro" id="IPR029058">
    <property type="entry name" value="AB_hydrolase_fold"/>
</dbReference>
<evidence type="ECO:0000256" key="4">
    <source>
        <dbReference type="ARBA" id="ARBA00022824"/>
    </source>
</evidence>
<keyword evidence="4" id="KW-0256">Endoplasmic reticulum</keyword>
<accession>A0A5J5FAI6</accession>
<dbReference type="InParanoid" id="A0A5J5FAI6"/>
<dbReference type="GO" id="GO:0005739">
    <property type="term" value="C:mitochondrion"/>
    <property type="evidence" value="ECO:0007669"/>
    <property type="project" value="UniProtKB-SubCell"/>
</dbReference>
<dbReference type="InterPro" id="IPR027417">
    <property type="entry name" value="P-loop_NTPase"/>
</dbReference>
<evidence type="ECO:0000256" key="9">
    <source>
        <dbReference type="SAM" id="SignalP"/>
    </source>
</evidence>
<evidence type="ECO:0000256" key="7">
    <source>
        <dbReference type="PROSITE-ProRule" id="PRU00339"/>
    </source>
</evidence>
<feature type="domain" description="NB-ARC" evidence="10">
    <location>
        <begin position="375"/>
        <end position="556"/>
    </location>
</feature>
<reference evidence="11 12" key="1">
    <citation type="submission" date="2019-09" db="EMBL/GenBank/DDBJ databases">
        <title>Draft genome of the ectomycorrhizal ascomycete Sphaerosporella brunnea.</title>
        <authorList>
            <consortium name="DOE Joint Genome Institute"/>
            <person name="Benucci G.M."/>
            <person name="Marozzi G."/>
            <person name="Antonielli L."/>
            <person name="Sanchez S."/>
            <person name="Marco P."/>
            <person name="Wang X."/>
            <person name="Falini L.B."/>
            <person name="Barry K."/>
            <person name="Haridas S."/>
            <person name="Lipzen A."/>
            <person name="Labutti K."/>
            <person name="Grigoriev I.V."/>
            <person name="Murat C."/>
            <person name="Martin F."/>
            <person name="Albertini E."/>
            <person name="Donnini D."/>
            <person name="Bonito G."/>
        </authorList>
    </citation>
    <scope>NUCLEOTIDE SEQUENCE [LARGE SCALE GENOMIC DNA]</scope>
    <source>
        <strain evidence="11 12">Sb_GMNB300</strain>
    </source>
</reference>
<keyword evidence="8" id="KW-0175">Coiled coil</keyword>
<evidence type="ECO:0000256" key="6">
    <source>
        <dbReference type="ARBA" id="ARBA00023136"/>
    </source>
</evidence>
<evidence type="ECO:0000256" key="5">
    <source>
        <dbReference type="ARBA" id="ARBA00023128"/>
    </source>
</evidence>
<dbReference type="Gene3D" id="3.40.50.1820">
    <property type="entry name" value="alpha/beta hydrolase"/>
    <property type="match status" value="1"/>
</dbReference>
<comment type="subcellular location">
    <subcellularLocation>
        <location evidence="2">Endoplasmic reticulum</location>
    </subcellularLocation>
    <subcellularLocation>
        <location evidence="3">Membrane</location>
    </subcellularLocation>
    <subcellularLocation>
        <location evidence="1">Mitochondrion</location>
    </subcellularLocation>
</comment>
<dbReference type="SUPFAM" id="SSF52540">
    <property type="entry name" value="P-loop containing nucleoside triphosphate hydrolases"/>
    <property type="match status" value="1"/>
</dbReference>
<evidence type="ECO:0000256" key="3">
    <source>
        <dbReference type="ARBA" id="ARBA00004370"/>
    </source>
</evidence>
<dbReference type="GO" id="GO:0043531">
    <property type="term" value="F:ADP binding"/>
    <property type="evidence" value="ECO:0007669"/>
    <property type="project" value="InterPro"/>
</dbReference>
<dbReference type="InterPro" id="IPR011990">
    <property type="entry name" value="TPR-like_helical_dom_sf"/>
</dbReference>
<dbReference type="Pfam" id="PF13374">
    <property type="entry name" value="TPR_10"/>
    <property type="match status" value="1"/>
</dbReference>
<evidence type="ECO:0000313" key="11">
    <source>
        <dbReference type="EMBL" id="KAA8913861.1"/>
    </source>
</evidence>
<sequence length="1114" mass="126614">MQRWPVYLAVFFWLAYVVYTVCRGLVESDLESDNVGLQQVAEGIDPVVDIVAIHGLDGHWNKTWTARNKAFWLRDFLPAKIRQARVFSYGYDSRTHGASQLSQLSLHELGRELVTELVAIRHETKTEPRRPIIFITHSLGGLILKSGLSYAHTCGEGNLKEHQEIKLSTYGIVFIGCPHQGGRGAGFATTFAQIISLVYNTNWNVLQHLRRNSEWLREHEDYFMGISKDFEISFFYEEYAMKIPGLPGIHIVPQHSAVIPGKANSNRIALPGDHRGMVKFRSPDSIGFKRIVRQLNSLLEKLEEWKASRELEANRYMRGDSPAFVPKDFEIPFSLYQKNWKFTGRVAEQLRIREILRTAEREKSLSSRVATKHRSERRVVSLCGPGGVGKSQLALMHAHEHVTRAYSAVIWINAHSRAVLDASVSTLAKEIADHYIKETPETYQRFARVLGFHDEPHLLLQSFQTRDVAWKLGILQQWLAIPENHHWLVIIDNSDRVPGNSTSFDSIDSILPEREILPSTGGSVIVTTRLTGRAGIHETIKVKEMDAESGLELLLKSANLGRETLAPQELAEAAKLVDDLGSLPIALDQAGAYIQKRGLDFAVYRDRLQRYFKNVAQAASESTSEQLYDRPAFYWTWDISYRDLQERYPAAAELLILCAFLHNINIREDMLRRGNIFDEMVLNDAVDTLASYSLITRSMGITGSGEKSFSMHALAHKWARIHLPLEDQKQCTKKAMQVVSSATTIHRKKDREDDWLFVQMIKPHLHDCREHLEEYLKDDILDIDASLNAHNLGVAFDDLSLFQLAELPYRKAIQGLENAGEQLKETLTDMRHSLGKNLSYQSRYAEAHECLKAVIETYEQLGRHSSVEYLGVLLSMGVVHRYQGNVEEALRNNIASHDGLAKHHPGHTDIFYVKLEIGYIYQLMGQPETALEWLKPAMVGFETAFGPLHPWTLNSMSFIGNSYRRLKNYDMALSWYQRALAGKEQKLGNEHMSTLATVGAIAETHILMGRPEEGLEGYRRAFEGRKKACSEDSMFTLSAVHGIGYALHEMGKHTEALEYYQRTLKGRRKLFGDAHQQTLETVRGMVEAYRSLGQEAEAEVLCREYKIDDGMDSK</sequence>
<evidence type="ECO:0000313" key="12">
    <source>
        <dbReference type="Proteomes" id="UP000326924"/>
    </source>
</evidence>
<dbReference type="SMART" id="SM00028">
    <property type="entry name" value="TPR"/>
    <property type="match status" value="3"/>
</dbReference>
<keyword evidence="12" id="KW-1185">Reference proteome</keyword>